<dbReference type="GO" id="GO:0046872">
    <property type="term" value="F:metal ion binding"/>
    <property type="evidence" value="ECO:0007669"/>
    <property type="project" value="UniProtKB-KW"/>
</dbReference>
<keyword evidence="7" id="KW-0460">Magnesium</keyword>
<dbReference type="InterPro" id="IPR049734">
    <property type="entry name" value="NudC-like_C"/>
</dbReference>
<dbReference type="EMBL" id="NGFP01000023">
    <property type="protein sequence ID" value="OUC98271.1"/>
    <property type="molecule type" value="Genomic_DNA"/>
</dbReference>
<organism evidence="11 12">
    <name type="scientific">Streptosporangium minutum</name>
    <dbReference type="NCBI Taxonomy" id="569862"/>
    <lineage>
        <taxon>Bacteria</taxon>
        <taxon>Bacillati</taxon>
        <taxon>Actinomycetota</taxon>
        <taxon>Actinomycetes</taxon>
        <taxon>Streptosporangiales</taxon>
        <taxon>Streptosporangiaceae</taxon>
        <taxon>Streptosporangium</taxon>
    </lineage>
</organism>
<name>A0A243RTE0_9ACTN</name>
<comment type="caution">
    <text evidence="11">The sequence shown here is derived from an EMBL/GenBank/DDBJ whole genome shotgun (WGS) entry which is preliminary data.</text>
</comment>
<dbReference type="PROSITE" id="PS00893">
    <property type="entry name" value="NUDIX_BOX"/>
    <property type="match status" value="1"/>
</dbReference>
<comment type="catalytic activity">
    <reaction evidence="9">
        <text>a 5'-end NAD(+)-phospho-ribonucleoside in mRNA + H2O = a 5'-end phospho-adenosine-phospho-ribonucleoside in mRNA + beta-nicotinamide D-ribonucleotide + 2 H(+)</text>
        <dbReference type="Rhea" id="RHEA:60876"/>
        <dbReference type="Rhea" id="RHEA-COMP:15698"/>
        <dbReference type="Rhea" id="RHEA-COMP:15719"/>
        <dbReference type="ChEBI" id="CHEBI:14649"/>
        <dbReference type="ChEBI" id="CHEBI:15377"/>
        <dbReference type="ChEBI" id="CHEBI:15378"/>
        <dbReference type="ChEBI" id="CHEBI:144029"/>
        <dbReference type="ChEBI" id="CHEBI:144051"/>
    </reaction>
    <physiologicalReaction direction="left-to-right" evidence="9">
        <dbReference type="Rhea" id="RHEA:60877"/>
    </physiologicalReaction>
</comment>
<dbReference type="InterPro" id="IPR015376">
    <property type="entry name" value="Znr_NADH_PPase"/>
</dbReference>
<evidence type="ECO:0000256" key="4">
    <source>
        <dbReference type="ARBA" id="ARBA00012381"/>
    </source>
</evidence>
<evidence type="ECO:0000256" key="9">
    <source>
        <dbReference type="ARBA" id="ARBA00023679"/>
    </source>
</evidence>
<dbReference type="Pfam" id="PF00293">
    <property type="entry name" value="NUDIX"/>
    <property type="match status" value="1"/>
</dbReference>
<feature type="domain" description="Nudix hydrolase" evidence="10">
    <location>
        <begin position="184"/>
        <end position="308"/>
    </location>
</feature>
<comment type="similarity">
    <text evidence="3">Belongs to the Nudix hydrolase family. NudC subfamily.</text>
</comment>
<dbReference type="EC" id="3.6.1.22" evidence="4"/>
<dbReference type="CDD" id="cd03429">
    <property type="entry name" value="NUDIX_NADH_pyrophosphatase_Nudt13"/>
    <property type="match status" value="1"/>
</dbReference>
<protein>
    <recommendedName>
        <fullName evidence="4">NAD(+) diphosphatase</fullName>
        <ecNumber evidence="4">3.6.1.22</ecNumber>
    </recommendedName>
</protein>
<comment type="cofactor">
    <cofactor evidence="1">
        <name>Mg(2+)</name>
        <dbReference type="ChEBI" id="CHEBI:18420"/>
    </cofactor>
</comment>
<gene>
    <name evidence="11" type="ORF">CA984_07605</name>
</gene>
<keyword evidence="5" id="KW-0479">Metal-binding</keyword>
<dbReference type="InterPro" id="IPR020084">
    <property type="entry name" value="NUDIX_hydrolase_CS"/>
</dbReference>
<dbReference type="Proteomes" id="UP000194761">
    <property type="component" value="Unassembled WGS sequence"/>
</dbReference>
<evidence type="ECO:0000259" key="10">
    <source>
        <dbReference type="PROSITE" id="PS51462"/>
    </source>
</evidence>
<evidence type="ECO:0000256" key="1">
    <source>
        <dbReference type="ARBA" id="ARBA00001946"/>
    </source>
</evidence>
<evidence type="ECO:0000256" key="2">
    <source>
        <dbReference type="ARBA" id="ARBA00001947"/>
    </source>
</evidence>
<dbReference type="GO" id="GO:0019677">
    <property type="term" value="P:NAD+ catabolic process"/>
    <property type="evidence" value="ECO:0007669"/>
    <property type="project" value="TreeGrafter"/>
</dbReference>
<keyword evidence="8" id="KW-0520">NAD</keyword>
<sequence>MEITTQEGLLGPLLLARSAIDRSAALRGDAEWLKRAWADGASRVVVVDDGQALVRRDGDEAALVLLPTAEAPEGERYLLGVDVDGVAYFAVSASLEGVTHGDSFNRIVAPLAPSALREGQAVAAGLRQVGSLLGDLDAGLLVYAVALEAWHSTHEFCPRCGSHTEVRAGGHVRVCPSDGSQHFPRVDPAVIMLVHDDEDRCLLARGPQWPEGRLSVLAGFVEPGESLEHAVAREVVEEVGVHVVDPRYLGSQPWPFPRSLMLGFFARATSTELVLDLEEITEARWFSRAELLAALESGEVRLPPEVSIARRLIETWYGGPLTSDW</sequence>
<evidence type="ECO:0000256" key="3">
    <source>
        <dbReference type="ARBA" id="ARBA00009595"/>
    </source>
</evidence>
<reference evidence="11 12" key="1">
    <citation type="submission" date="2017-05" db="EMBL/GenBank/DDBJ databases">
        <title>Biotechnological potential of actinobacteria isolated from South African environments.</title>
        <authorList>
            <person name="Le Roes-Hill M."/>
            <person name="Prins A."/>
            <person name="Durrell K.A."/>
        </authorList>
    </citation>
    <scope>NUCLEOTIDE SEQUENCE [LARGE SCALE GENOMIC DNA]</scope>
    <source>
        <strain evidence="11">M26</strain>
    </source>
</reference>
<evidence type="ECO:0000256" key="5">
    <source>
        <dbReference type="ARBA" id="ARBA00022723"/>
    </source>
</evidence>
<dbReference type="GO" id="GO:0005829">
    <property type="term" value="C:cytosol"/>
    <property type="evidence" value="ECO:0007669"/>
    <property type="project" value="TreeGrafter"/>
</dbReference>
<dbReference type="NCBIfam" id="NF001299">
    <property type="entry name" value="PRK00241.1"/>
    <property type="match status" value="1"/>
</dbReference>
<evidence type="ECO:0000256" key="7">
    <source>
        <dbReference type="ARBA" id="ARBA00022842"/>
    </source>
</evidence>
<evidence type="ECO:0000256" key="8">
    <source>
        <dbReference type="ARBA" id="ARBA00023027"/>
    </source>
</evidence>
<dbReference type="AlphaFoldDB" id="A0A243RTE0"/>
<dbReference type="Gene3D" id="3.90.79.10">
    <property type="entry name" value="Nucleoside Triphosphate Pyrophosphohydrolase"/>
    <property type="match status" value="1"/>
</dbReference>
<dbReference type="InterPro" id="IPR015375">
    <property type="entry name" value="NADH_PPase-like_N"/>
</dbReference>
<proteinExistence type="inferred from homology"/>
<dbReference type="PANTHER" id="PTHR42904:SF6">
    <property type="entry name" value="NAD-CAPPED RNA HYDROLASE NUDT12"/>
    <property type="match status" value="1"/>
</dbReference>
<dbReference type="InterPro" id="IPR015797">
    <property type="entry name" value="NUDIX_hydrolase-like_dom_sf"/>
</dbReference>
<keyword evidence="12" id="KW-1185">Reference proteome</keyword>
<dbReference type="Gene3D" id="3.90.79.20">
    <property type="match status" value="1"/>
</dbReference>
<dbReference type="PROSITE" id="PS51462">
    <property type="entry name" value="NUDIX"/>
    <property type="match status" value="1"/>
</dbReference>
<dbReference type="PANTHER" id="PTHR42904">
    <property type="entry name" value="NUDIX HYDROLASE, NUDC SUBFAMILY"/>
    <property type="match status" value="1"/>
</dbReference>
<dbReference type="Pfam" id="PF09297">
    <property type="entry name" value="Zn_ribbon_NUD"/>
    <property type="match status" value="1"/>
</dbReference>
<dbReference type="GO" id="GO:0035529">
    <property type="term" value="F:NADH pyrophosphatase activity"/>
    <property type="evidence" value="ECO:0007669"/>
    <property type="project" value="TreeGrafter"/>
</dbReference>
<dbReference type="RefSeq" id="WP_086569707.1">
    <property type="nucleotide sequence ID" value="NZ_NGFP01000023.1"/>
</dbReference>
<dbReference type="InterPro" id="IPR000086">
    <property type="entry name" value="NUDIX_hydrolase_dom"/>
</dbReference>
<dbReference type="GO" id="GO:0006742">
    <property type="term" value="P:NADP+ catabolic process"/>
    <property type="evidence" value="ECO:0007669"/>
    <property type="project" value="TreeGrafter"/>
</dbReference>
<evidence type="ECO:0000313" key="12">
    <source>
        <dbReference type="Proteomes" id="UP000194761"/>
    </source>
</evidence>
<dbReference type="Pfam" id="PF09296">
    <property type="entry name" value="NUDIX-like"/>
    <property type="match status" value="1"/>
</dbReference>
<dbReference type="InterPro" id="IPR050241">
    <property type="entry name" value="NAD-cap_RNA_hydrolase_NudC"/>
</dbReference>
<evidence type="ECO:0000313" key="11">
    <source>
        <dbReference type="EMBL" id="OUC98271.1"/>
    </source>
</evidence>
<evidence type="ECO:0000256" key="6">
    <source>
        <dbReference type="ARBA" id="ARBA00022801"/>
    </source>
</evidence>
<accession>A0A243RTE0</accession>
<comment type="cofactor">
    <cofactor evidence="2">
        <name>Zn(2+)</name>
        <dbReference type="ChEBI" id="CHEBI:29105"/>
    </cofactor>
</comment>
<keyword evidence="6" id="KW-0378">Hydrolase</keyword>
<dbReference type="SUPFAM" id="SSF55811">
    <property type="entry name" value="Nudix"/>
    <property type="match status" value="1"/>
</dbReference>